<dbReference type="InterPro" id="IPR050095">
    <property type="entry name" value="ECF_ABC_transporter_ATP-bd"/>
</dbReference>
<dbReference type="InterPro" id="IPR015856">
    <property type="entry name" value="ABC_transpr_CbiO/EcfA_su"/>
</dbReference>
<dbReference type="InterPro" id="IPR003439">
    <property type="entry name" value="ABC_transporter-like_ATP-bd"/>
</dbReference>
<name>A0ABY3AL54_PAEPP</name>
<evidence type="ECO:0000256" key="2">
    <source>
        <dbReference type="ARBA" id="ARBA00022448"/>
    </source>
</evidence>
<dbReference type="InterPro" id="IPR003593">
    <property type="entry name" value="AAA+_ATPase"/>
</dbReference>
<evidence type="ECO:0000256" key="4">
    <source>
        <dbReference type="ARBA" id="ARBA00022741"/>
    </source>
</evidence>
<organism evidence="9 10">
    <name type="scientific">Paenibacillus popilliae</name>
    <name type="common">Bacillus popilliae</name>
    <dbReference type="NCBI Taxonomy" id="78057"/>
    <lineage>
        <taxon>Bacteria</taxon>
        <taxon>Bacillati</taxon>
        <taxon>Bacillota</taxon>
        <taxon>Bacilli</taxon>
        <taxon>Bacillales</taxon>
        <taxon>Paenibacillaceae</taxon>
        <taxon>Paenibacillus</taxon>
    </lineage>
</organism>
<keyword evidence="5 9" id="KW-0067">ATP-binding</keyword>
<comment type="caution">
    <text evidence="9">The sequence shown here is derived from an EMBL/GenBank/DDBJ whole genome shotgun (WGS) entry which is preliminary data.</text>
</comment>
<keyword evidence="7" id="KW-0472">Membrane</keyword>
<dbReference type="Pfam" id="PF00005">
    <property type="entry name" value="ABC_tran"/>
    <property type="match status" value="2"/>
</dbReference>
<dbReference type="Proteomes" id="UP000316208">
    <property type="component" value="Unassembled WGS sequence"/>
</dbReference>
<evidence type="ECO:0000259" key="8">
    <source>
        <dbReference type="PROSITE" id="PS50893"/>
    </source>
</evidence>
<dbReference type="PANTHER" id="PTHR43553">
    <property type="entry name" value="HEAVY METAL TRANSPORTER"/>
    <property type="match status" value="1"/>
</dbReference>
<evidence type="ECO:0000256" key="5">
    <source>
        <dbReference type="ARBA" id="ARBA00022840"/>
    </source>
</evidence>
<evidence type="ECO:0000313" key="9">
    <source>
        <dbReference type="EMBL" id="TQR43473.1"/>
    </source>
</evidence>
<evidence type="ECO:0000256" key="6">
    <source>
        <dbReference type="ARBA" id="ARBA00022967"/>
    </source>
</evidence>
<dbReference type="SMART" id="SM00382">
    <property type="entry name" value="AAA"/>
    <property type="match status" value="2"/>
</dbReference>
<keyword evidence="2" id="KW-0813">Transport</keyword>
<keyword evidence="4" id="KW-0547">Nucleotide-binding</keyword>
<protein>
    <submittedName>
        <fullName evidence="9">ABC transporter ATP-binding protein</fullName>
    </submittedName>
</protein>
<evidence type="ECO:0000256" key="7">
    <source>
        <dbReference type="ARBA" id="ARBA00023136"/>
    </source>
</evidence>
<proteinExistence type="inferred from homology"/>
<accession>A0ABY3AL54</accession>
<dbReference type="EMBL" id="SADY01000006">
    <property type="protein sequence ID" value="TQR43473.1"/>
    <property type="molecule type" value="Genomic_DNA"/>
</dbReference>
<dbReference type="Gene3D" id="3.40.50.300">
    <property type="entry name" value="P-loop containing nucleotide triphosphate hydrolases"/>
    <property type="match status" value="2"/>
</dbReference>
<gene>
    <name evidence="9" type="ORF">C7Y44_20190</name>
</gene>
<keyword evidence="3" id="KW-1003">Cell membrane</keyword>
<dbReference type="InterPro" id="IPR027417">
    <property type="entry name" value="P-loop_NTPase"/>
</dbReference>
<keyword evidence="10" id="KW-1185">Reference proteome</keyword>
<evidence type="ECO:0000313" key="10">
    <source>
        <dbReference type="Proteomes" id="UP000316208"/>
    </source>
</evidence>
<dbReference type="GO" id="GO:0005524">
    <property type="term" value="F:ATP binding"/>
    <property type="evidence" value="ECO:0007669"/>
    <property type="project" value="UniProtKB-KW"/>
</dbReference>
<comment type="similarity">
    <text evidence="1">Belongs to the ABC transporter superfamily.</text>
</comment>
<reference evidence="9 10" key="1">
    <citation type="submission" date="2018-03" db="EMBL/GenBank/DDBJ databases">
        <title>Aerobic endospore-forming bacteria genome sequencing and assembly.</title>
        <authorList>
            <person name="Cavalcante D.A."/>
            <person name="Driks A."/>
            <person name="Putonti C."/>
            <person name="De-Souza M.T."/>
        </authorList>
    </citation>
    <scope>NUCLEOTIDE SEQUENCE [LARGE SCALE GENOMIC DNA]</scope>
    <source>
        <strain evidence="9 10">SDF0028</strain>
    </source>
</reference>
<keyword evidence="6" id="KW-1278">Translocase</keyword>
<evidence type="ECO:0000256" key="1">
    <source>
        <dbReference type="ARBA" id="ARBA00005417"/>
    </source>
</evidence>
<feature type="domain" description="ABC transporter" evidence="8">
    <location>
        <begin position="322"/>
        <end position="570"/>
    </location>
</feature>
<evidence type="ECO:0000256" key="3">
    <source>
        <dbReference type="ARBA" id="ARBA00022475"/>
    </source>
</evidence>
<dbReference type="CDD" id="cd03225">
    <property type="entry name" value="ABC_cobalt_CbiO_domain1"/>
    <property type="match status" value="2"/>
</dbReference>
<dbReference type="PROSITE" id="PS50893">
    <property type="entry name" value="ABC_TRANSPORTER_2"/>
    <property type="match status" value="2"/>
</dbReference>
<dbReference type="SUPFAM" id="SSF52540">
    <property type="entry name" value="P-loop containing nucleoside triphosphate hydrolases"/>
    <property type="match status" value="2"/>
</dbReference>
<sequence>MVGGQFNMRILQFKEVMRAERVAFTYFGESEPVLQPCSFCIKSGSVVLLAGGNGSGKTTLLKLMAGAMQSHEGQQQGELSCGMVKDGQAPIRGFILQEAKEQFVIGTVEDELAFAPENLGLPREVIHSRVEEQLDKADLRQLRLRQVQQLSGGEQQRTAVASVLTMEPDVLLIDDAWSQMDKESRRRLLEQLQAWHSQGRTIVLAASRLDELSDEWQHGWIQDAQLLLLHNGRMVYDGKMPVYPARDGLNGLSRPKDELRCLELCYEAGIILPKWEGNAETTIMSMQVPATVKQGSAGDDAAVRAECAGGEYSRILEEEVLLHLSKVSYRYHPIAHRDQKRRQTEDALHNVTFQLKAGRCMLLTGKNGSGKSTLFRLITGGLSKRSGSMEGEWWIAGQLGQKLRSSEVARLIGFTAQQPESGFFAASVQEELRDALHAANQCGRLRIEGQSWEGHAVYTHEQVEREVESRLQQYCLWEVKHLHPHDMPTGLKRLLSLAIASAHEPEVILLDEPTASLDAVHAAFVRDWCLRQAEQGRALIVATHDRMWEEVEHPRLMHANMNRGSLHINL</sequence>
<feature type="domain" description="ABC transporter" evidence="8">
    <location>
        <begin position="17"/>
        <end position="256"/>
    </location>
</feature>